<comment type="caution">
    <text evidence="1">The sequence shown here is derived from an EMBL/GenBank/DDBJ whole genome shotgun (WGS) entry which is preliminary data.</text>
</comment>
<sequence length="1324" mass="142324">MDRQTPWFQPTPGATALVAVSLIVVLMPAAIGRIMGKPQTKQVIYQDENGAATIESQRRADATGRSASVQAFTIGSVGLALAAIGVLREPPTAFNMGLDTAILYFLSWILLSAQAAYVVQASTCTGRYKISQSAILSSVIATICFILTKNGRENLMRNGLLNCGLLLGFAAALARVPSQPTLYKADREILNRHGSSLLSWFTFSYGFLHRSSAANLPEKLSLQSVPAVDFELRAKTLHAGILYDSLNSVLQTIILDKFMRKEVGNGESPKDNAESKHSKAAPAHNATFQDTQSIARAVLDNYYFPMAAFKVVLDIFYLTQLLSVKSLLAGALFPLLTTLLSKSLAQQHQVLQRSQTISQRKTIASLTEMLQNLHPIRLSSLETFWNRRLGESIAGQQRLRWATSMALEKLNFFSSLGPILLASVSISVHALEAGSLSPAVAFTALSFFSNLQGVFAQLPAKAAILHKSWISVQDLQEYLQQPDQERCAVAADELFLEEASIAWPGASATKDTAGFRLTNVTLRFPKQGLSVIVGKVGSGKSLLLAALLDEASVTAGRLGRPRLGEAETNSIVSGSTAYVSQPPWVINSSIRDNIVFGYPFDAERYERVLKACALDHDLAALEDGDRTVAGTGGSALSGGQKWRIALGRAFYSPAEILILEDVLAAVDTPIAAWICKHVLTGEIATGRTIILATHRPEFCIAAAQYTVAIENGTAVGESQTPTPLAETGANSSLPSSPIAVPVEKSSPLSPALDEKQPPDSISSSQTPRSAFQTITFYLKSAGFQMYLFGVLMTICYQALNAGHTWWLTRWTSSSDDDPNENPATILNVGLYILLSVAGVLALAVQSLVFTTVGMAASRALYEHVVERVLGATLLWIDSTPFGKLFEIIGTDMYIVDSLIAPALNGIFGTALQLGTIIVVRKLRGLLGPAAHPISDHTNAMVLGRTTIRAFGRTQFFMDRFYELVDDSSTVGIHIQIGSSWTTIRSGLLGCVFVTASTAAMVYSNIDAGTTGFTITLALQMKATLGKLLSQVSTIRMGLLAADRVIALTEVPIEPDGGTEMPNWPSQGSLEMDTVSMKYGPDMPLILKNVSFSALSHERIGIVGRTGAGKSSLTNALLRFIEPTDGEIRIDGVNTTEVALHHLRSAVKIIPQDPLLFSGTLRCNLDPGGGTTDEELATVLQRVRLIREHTPGAANSFNLEMLIEPGGTNLSHGQRQQICLARAILSQCRVLVLDEATSGMDDTTAEVIQQIIKEEFASTTVIVVAHKLLTVAGFDKILVMSHGEVCESGTPAELLAKKGMFCDMVNSSGTRGAIEAAIEHNSVDA</sequence>
<accession>A0ACC1QQH4</accession>
<dbReference type="EMBL" id="JANAKD010001155">
    <property type="protein sequence ID" value="KAJ3482707.1"/>
    <property type="molecule type" value="Genomic_DNA"/>
</dbReference>
<keyword evidence="2" id="KW-1185">Reference proteome</keyword>
<protein>
    <submittedName>
        <fullName evidence="1">Uncharacterized protein</fullName>
    </submittedName>
</protein>
<dbReference type="Proteomes" id="UP001148737">
    <property type="component" value="Unassembled WGS sequence"/>
</dbReference>
<gene>
    <name evidence="1" type="ORF">NLG97_g7498</name>
</gene>
<evidence type="ECO:0000313" key="1">
    <source>
        <dbReference type="EMBL" id="KAJ3482707.1"/>
    </source>
</evidence>
<proteinExistence type="predicted"/>
<reference evidence="1" key="1">
    <citation type="submission" date="2022-07" db="EMBL/GenBank/DDBJ databases">
        <title>Genome Sequence of Lecanicillium saksenae.</title>
        <authorList>
            <person name="Buettner E."/>
        </authorList>
    </citation>
    <scope>NUCLEOTIDE SEQUENCE</scope>
    <source>
        <strain evidence="1">VT-O1</strain>
    </source>
</reference>
<organism evidence="1 2">
    <name type="scientific">Lecanicillium saksenae</name>
    <dbReference type="NCBI Taxonomy" id="468837"/>
    <lineage>
        <taxon>Eukaryota</taxon>
        <taxon>Fungi</taxon>
        <taxon>Dikarya</taxon>
        <taxon>Ascomycota</taxon>
        <taxon>Pezizomycotina</taxon>
        <taxon>Sordariomycetes</taxon>
        <taxon>Hypocreomycetidae</taxon>
        <taxon>Hypocreales</taxon>
        <taxon>Cordycipitaceae</taxon>
        <taxon>Lecanicillium</taxon>
    </lineage>
</organism>
<name>A0ACC1QQH4_9HYPO</name>
<evidence type="ECO:0000313" key="2">
    <source>
        <dbReference type="Proteomes" id="UP001148737"/>
    </source>
</evidence>